<dbReference type="SUPFAM" id="SSF143422">
    <property type="entry name" value="Transposase IS200-like"/>
    <property type="match status" value="1"/>
</dbReference>
<dbReference type="GO" id="GO:0003677">
    <property type="term" value="F:DNA binding"/>
    <property type="evidence" value="ECO:0007669"/>
    <property type="project" value="InterPro"/>
</dbReference>
<organism evidence="2 3">
    <name type="scientific">Natronorubrum bangense JCM 10635</name>
    <dbReference type="NCBI Taxonomy" id="1227500"/>
    <lineage>
        <taxon>Archaea</taxon>
        <taxon>Methanobacteriati</taxon>
        <taxon>Methanobacteriota</taxon>
        <taxon>Stenosarchaea group</taxon>
        <taxon>Halobacteria</taxon>
        <taxon>Halobacteriales</taxon>
        <taxon>Natrialbaceae</taxon>
        <taxon>Natronorubrum</taxon>
    </lineage>
</organism>
<dbReference type="PATRIC" id="fig|1227500.6.peg.1658"/>
<evidence type="ECO:0000313" key="2">
    <source>
        <dbReference type="EMBL" id="ELY49504.1"/>
    </source>
</evidence>
<dbReference type="Proteomes" id="UP000011690">
    <property type="component" value="Unassembled WGS sequence"/>
</dbReference>
<accession>L9WJ95</accession>
<comment type="caution">
    <text evidence="2">The sequence shown here is derived from an EMBL/GenBank/DDBJ whole genome shotgun (WGS) entry which is preliminary data.</text>
</comment>
<dbReference type="PANTHER" id="PTHR33360:SF2">
    <property type="entry name" value="TRANSPOSASE FOR INSERTION SEQUENCE ELEMENT IS200"/>
    <property type="match status" value="1"/>
</dbReference>
<dbReference type="eggNOG" id="arCOG02759">
    <property type="taxonomic scope" value="Archaea"/>
</dbReference>
<protein>
    <submittedName>
        <fullName evidence="2">IS200-type transposase (TCE31)</fullName>
    </submittedName>
</protein>
<dbReference type="AlphaFoldDB" id="L9WJ95"/>
<dbReference type="GO" id="GO:0006313">
    <property type="term" value="P:DNA transposition"/>
    <property type="evidence" value="ECO:0007669"/>
    <property type="project" value="InterPro"/>
</dbReference>
<reference evidence="2 3" key="1">
    <citation type="journal article" date="2014" name="PLoS Genet.">
        <title>Phylogenetically driven sequencing of extremely halophilic archaea reveals strategies for static and dynamic osmo-response.</title>
        <authorList>
            <person name="Becker E.A."/>
            <person name="Seitzer P.M."/>
            <person name="Tritt A."/>
            <person name="Larsen D."/>
            <person name="Krusor M."/>
            <person name="Yao A.I."/>
            <person name="Wu D."/>
            <person name="Madern D."/>
            <person name="Eisen J.A."/>
            <person name="Darling A.E."/>
            <person name="Facciotti M.T."/>
        </authorList>
    </citation>
    <scope>NUCLEOTIDE SEQUENCE [LARGE SCALE GENOMIC DNA]</scope>
    <source>
        <strain evidence="2 3">JCM 10635</strain>
    </source>
</reference>
<dbReference type="GO" id="GO:0004803">
    <property type="term" value="F:transposase activity"/>
    <property type="evidence" value="ECO:0007669"/>
    <property type="project" value="InterPro"/>
</dbReference>
<evidence type="ECO:0000313" key="3">
    <source>
        <dbReference type="Proteomes" id="UP000011690"/>
    </source>
</evidence>
<gene>
    <name evidence="2" type="ORF">C494_08242</name>
</gene>
<sequence>MPRGYSRERTSVHNLHYHFVWCPKYRKPVLTDEVADRLQQLVEAKADEFDLTILRLAIQPDHVHLFITGNPRRTRVVRSRAVSSATSVG</sequence>
<dbReference type="PANTHER" id="PTHR33360">
    <property type="entry name" value="TRANSPOSASE FOR INSERTION SEQUENCE ELEMENT IS200"/>
    <property type="match status" value="1"/>
</dbReference>
<dbReference type="SMART" id="SM01321">
    <property type="entry name" value="Y1_Tnp"/>
    <property type="match status" value="1"/>
</dbReference>
<dbReference type="InterPro" id="IPR036515">
    <property type="entry name" value="Transposase_17_sf"/>
</dbReference>
<proteinExistence type="predicted"/>
<name>L9WJ95_9EURY</name>
<dbReference type="Pfam" id="PF01797">
    <property type="entry name" value="Y1_Tnp"/>
    <property type="match status" value="1"/>
</dbReference>
<feature type="domain" description="Transposase IS200-like" evidence="1">
    <location>
        <begin position="12"/>
        <end position="88"/>
    </location>
</feature>
<keyword evidence="3" id="KW-1185">Reference proteome</keyword>
<dbReference type="Gene3D" id="3.30.70.1290">
    <property type="entry name" value="Transposase IS200-like"/>
    <property type="match status" value="1"/>
</dbReference>
<dbReference type="EMBL" id="AOHY01000018">
    <property type="protein sequence ID" value="ELY49504.1"/>
    <property type="molecule type" value="Genomic_DNA"/>
</dbReference>
<dbReference type="InterPro" id="IPR002686">
    <property type="entry name" value="Transposase_17"/>
</dbReference>
<evidence type="ECO:0000259" key="1">
    <source>
        <dbReference type="SMART" id="SM01321"/>
    </source>
</evidence>
<dbReference type="NCBIfam" id="NF033573">
    <property type="entry name" value="transpos_IS200"/>
    <property type="match status" value="1"/>
</dbReference>
<dbReference type="STRING" id="1227500.C494_08242"/>